<evidence type="ECO:0000313" key="4">
    <source>
        <dbReference type="EMBL" id="WNY23649.1"/>
    </source>
</evidence>
<dbReference type="InterPro" id="IPR055346">
    <property type="entry name" value="Fe-S_cluster_assembly_SufBD"/>
</dbReference>
<name>A0AA96UZM6_9EURY</name>
<proteinExistence type="inferred from homology"/>
<comment type="similarity">
    <text evidence="1">Belongs to the iron-sulfur cluster assembly SufBD family.</text>
</comment>
<dbReference type="InterPro" id="IPR000825">
    <property type="entry name" value="SUF_FeS_clus_asmbl_SufBD_core"/>
</dbReference>
<dbReference type="SUPFAM" id="SSF101960">
    <property type="entry name" value="Stabilizer of iron transporter SufD"/>
    <property type="match status" value="1"/>
</dbReference>
<gene>
    <name evidence="4" type="ORF">MmiHf6_09580</name>
</gene>
<evidence type="ECO:0000259" key="3">
    <source>
        <dbReference type="Pfam" id="PF01458"/>
    </source>
</evidence>
<dbReference type="GeneID" id="85195497"/>
<evidence type="ECO:0000256" key="1">
    <source>
        <dbReference type="ARBA" id="ARBA00043967"/>
    </source>
</evidence>
<protein>
    <recommendedName>
        <fullName evidence="3">SUF system FeS cluster assembly SufBD core domain-containing protein</fullName>
    </recommendedName>
</protein>
<evidence type="ECO:0000256" key="2">
    <source>
        <dbReference type="SAM" id="MobiDB-lite"/>
    </source>
</evidence>
<accession>A0AA96UZM6</accession>
<sequence length="455" mass="49656">MAENKCNANDNAKNADQNTNDNANNANKNANSNANKNANSNANSNANNNTNNANDKETIERVKKSLNKEAMYGGHVDLKMYHIPDESLKVNKMTDLDSMIKSSLTNVGISADGDAGGNFLMYNNKVSHRSSSTEGLEIMSVKEALLKYDWLQDYMWKLVNPETDKYTAESFVEDSDGYFIRVLPGVKVDTPVQSCLMIGSEKALQTVHNIIIVEEGAELEVVTGCLTHDNVKRALHIGVSEMYVKKNAKLTFSMIHDWDESVEVRPRTGIRIEEGGQLTNNYVCMKPAKSVQSNPSAYLEGEGAAAYFNTIAVAHPGSVLDTGSKVYLNAPHTKTEIISRTITIGGEVISRGDIIGNAPFVYGHLECNGLVLSEHGSQKAIPALEAHAMDVEMTHEAAIGRIARDQVEYLMTRGLDENEATGLIVRGFLSAGIEGIPEILKEDIDDIIKKTADAS</sequence>
<dbReference type="PANTHER" id="PTHR30508">
    <property type="entry name" value="FES CLUSTER ASSEMBLY PROTEIN SUF"/>
    <property type="match status" value="1"/>
</dbReference>
<evidence type="ECO:0000313" key="5">
    <source>
        <dbReference type="Proteomes" id="UP001302978"/>
    </source>
</evidence>
<dbReference type="AlphaFoldDB" id="A0AA96UZM6"/>
<dbReference type="KEGG" id="mehf:MmiHf6_09580"/>
<feature type="domain" description="SUF system FeS cluster assembly SufBD core" evidence="3">
    <location>
        <begin position="199"/>
        <end position="428"/>
    </location>
</feature>
<feature type="compositionally biased region" description="Low complexity" evidence="2">
    <location>
        <begin position="7"/>
        <end position="53"/>
    </location>
</feature>
<feature type="region of interest" description="Disordered" evidence="2">
    <location>
        <begin position="1"/>
        <end position="57"/>
    </location>
</feature>
<organism evidence="4 5">
    <name type="scientific">Methanimicrococcus hongohii</name>
    <dbReference type="NCBI Taxonomy" id="3028295"/>
    <lineage>
        <taxon>Archaea</taxon>
        <taxon>Methanobacteriati</taxon>
        <taxon>Methanobacteriota</taxon>
        <taxon>Stenosarchaea group</taxon>
        <taxon>Methanomicrobia</taxon>
        <taxon>Methanosarcinales</taxon>
        <taxon>Methanosarcinaceae</taxon>
        <taxon>Methanimicrococcus</taxon>
    </lineage>
</organism>
<dbReference type="Proteomes" id="UP001302978">
    <property type="component" value="Chromosome"/>
</dbReference>
<keyword evidence="5" id="KW-1185">Reference proteome</keyword>
<dbReference type="PANTHER" id="PTHR30508:SF1">
    <property type="entry name" value="UPF0051 PROTEIN ABCI8, CHLOROPLASTIC-RELATED"/>
    <property type="match status" value="1"/>
</dbReference>
<reference evidence="4 5" key="1">
    <citation type="submission" date="2023-07" db="EMBL/GenBank/DDBJ databases">
        <title>Closed genoem sequence of Methanomicrococcus sp. Hf6.</title>
        <authorList>
            <person name="Poehlein A."/>
            <person name="Protasov E."/>
            <person name="Platt K."/>
            <person name="Reeh H."/>
            <person name="Daniel R."/>
            <person name="Brune A."/>
        </authorList>
    </citation>
    <scope>NUCLEOTIDE SEQUENCE [LARGE SCALE GENOMIC DNA]</scope>
    <source>
        <strain evidence="4 5">Hf6</strain>
    </source>
</reference>
<dbReference type="EMBL" id="CP131059">
    <property type="protein sequence ID" value="WNY23649.1"/>
    <property type="molecule type" value="Genomic_DNA"/>
</dbReference>
<dbReference type="GO" id="GO:0016226">
    <property type="term" value="P:iron-sulfur cluster assembly"/>
    <property type="evidence" value="ECO:0007669"/>
    <property type="project" value="InterPro"/>
</dbReference>
<dbReference type="RefSeq" id="WP_316556786.1">
    <property type="nucleotide sequence ID" value="NZ_CP131059.1"/>
</dbReference>
<dbReference type="Pfam" id="PF01458">
    <property type="entry name" value="SUFBD_core"/>
    <property type="match status" value="1"/>
</dbReference>
<dbReference type="InterPro" id="IPR037284">
    <property type="entry name" value="SUF_FeS_clus_asmbl_SufBD_sf"/>
</dbReference>